<proteinExistence type="evidence at transcript level"/>
<protein>
    <submittedName>
        <fullName evidence="1">Uncharacterized protein</fullName>
    </submittedName>
</protein>
<evidence type="ECO:0000313" key="1">
    <source>
        <dbReference type="EMBL" id="ACU15526.1"/>
    </source>
</evidence>
<dbReference type="AlphaFoldDB" id="C6T1R5"/>
<accession>C6T1R5</accession>
<organism evidence="1">
    <name type="scientific">Glycine max</name>
    <name type="common">Soybean</name>
    <name type="synonym">Glycine hispida</name>
    <dbReference type="NCBI Taxonomy" id="3847"/>
    <lineage>
        <taxon>Eukaryota</taxon>
        <taxon>Viridiplantae</taxon>
        <taxon>Streptophyta</taxon>
        <taxon>Embryophyta</taxon>
        <taxon>Tracheophyta</taxon>
        <taxon>Spermatophyta</taxon>
        <taxon>Magnoliopsida</taxon>
        <taxon>eudicotyledons</taxon>
        <taxon>Gunneridae</taxon>
        <taxon>Pentapetalae</taxon>
        <taxon>rosids</taxon>
        <taxon>fabids</taxon>
        <taxon>Fabales</taxon>
        <taxon>Fabaceae</taxon>
        <taxon>Papilionoideae</taxon>
        <taxon>50 kb inversion clade</taxon>
        <taxon>NPAAA clade</taxon>
        <taxon>indigoferoid/millettioid clade</taxon>
        <taxon>Phaseoleae</taxon>
        <taxon>Glycine</taxon>
        <taxon>Glycine subgen. Soja</taxon>
    </lineage>
</organism>
<dbReference type="EMBL" id="BT091371">
    <property type="protein sequence ID" value="ACU15526.1"/>
    <property type="molecule type" value="mRNA"/>
</dbReference>
<reference evidence="1" key="1">
    <citation type="submission" date="2009-08" db="EMBL/GenBank/DDBJ databases">
        <authorList>
            <person name="Cheung F."/>
            <person name="Xiao Y."/>
            <person name="Chan A."/>
            <person name="Moskal W."/>
            <person name="Town C.D."/>
        </authorList>
    </citation>
    <scope>NUCLEOTIDE SEQUENCE</scope>
</reference>
<sequence>MRYTWFVRERLCKQLVTSVGIHISLKRIHISRTLMMFSLVSLSRLTLSRVDKKKKALIFVVLLNKITRGRGTVLLLYVKKTRKASHKGAVYRKNKYVV</sequence>
<name>C6T1R5_SOYBN</name>